<dbReference type="Gene3D" id="3.80.10.10">
    <property type="entry name" value="Ribonuclease Inhibitor"/>
    <property type="match status" value="1"/>
</dbReference>
<comment type="caution">
    <text evidence="3">The sequence shown here is derived from an EMBL/GenBank/DDBJ whole genome shotgun (WGS) entry which is preliminary data.</text>
</comment>
<gene>
    <name evidence="3" type="ORF">PMEA_00020501</name>
</gene>
<dbReference type="InterPro" id="IPR032675">
    <property type="entry name" value="LRR_dom_sf"/>
</dbReference>
<protein>
    <submittedName>
        <fullName evidence="3">Uncharacterized protein</fullName>
    </submittedName>
</protein>
<feature type="non-terminal residue" evidence="3">
    <location>
        <position position="1"/>
    </location>
</feature>
<dbReference type="InterPro" id="IPR001611">
    <property type="entry name" value="Leu-rich_rpt"/>
</dbReference>
<keyword evidence="1" id="KW-0433">Leucine-rich repeat</keyword>
<organism evidence="3 4">
    <name type="scientific">Pocillopora meandrina</name>
    <dbReference type="NCBI Taxonomy" id="46732"/>
    <lineage>
        <taxon>Eukaryota</taxon>
        <taxon>Metazoa</taxon>
        <taxon>Cnidaria</taxon>
        <taxon>Anthozoa</taxon>
        <taxon>Hexacorallia</taxon>
        <taxon>Scleractinia</taxon>
        <taxon>Astrocoeniina</taxon>
        <taxon>Pocilloporidae</taxon>
        <taxon>Pocillopora</taxon>
    </lineage>
</organism>
<dbReference type="InterPro" id="IPR003591">
    <property type="entry name" value="Leu-rich_rpt_typical-subtyp"/>
</dbReference>
<dbReference type="Pfam" id="PF13855">
    <property type="entry name" value="LRR_8"/>
    <property type="match status" value="1"/>
</dbReference>
<dbReference type="EMBL" id="CALNXJ010000037">
    <property type="protein sequence ID" value="CAH3143230.1"/>
    <property type="molecule type" value="Genomic_DNA"/>
</dbReference>
<dbReference type="Proteomes" id="UP001159428">
    <property type="component" value="Unassembled WGS sequence"/>
</dbReference>
<evidence type="ECO:0000313" key="4">
    <source>
        <dbReference type="Proteomes" id="UP001159428"/>
    </source>
</evidence>
<evidence type="ECO:0000256" key="1">
    <source>
        <dbReference type="ARBA" id="ARBA00022614"/>
    </source>
</evidence>
<dbReference type="SUPFAM" id="SSF52058">
    <property type="entry name" value="L domain-like"/>
    <property type="match status" value="1"/>
</dbReference>
<sequence>DLSNNSLRHIPHNTSRDMKKLEVIIISHNLLSIADVKVILKGLTRLQKLDLSGNPLGPSLPSDIFAGFENMTQL</sequence>
<evidence type="ECO:0000313" key="3">
    <source>
        <dbReference type="EMBL" id="CAH3143230.1"/>
    </source>
</evidence>
<evidence type="ECO:0000256" key="2">
    <source>
        <dbReference type="ARBA" id="ARBA00022737"/>
    </source>
</evidence>
<reference evidence="3 4" key="1">
    <citation type="submission" date="2022-05" db="EMBL/GenBank/DDBJ databases">
        <authorList>
            <consortium name="Genoscope - CEA"/>
            <person name="William W."/>
        </authorList>
    </citation>
    <scope>NUCLEOTIDE SEQUENCE [LARGE SCALE GENOMIC DNA]</scope>
</reference>
<dbReference type="SMART" id="SM00369">
    <property type="entry name" value="LRR_TYP"/>
    <property type="match status" value="2"/>
</dbReference>
<keyword evidence="2" id="KW-0677">Repeat</keyword>
<proteinExistence type="predicted"/>
<keyword evidence="4" id="KW-1185">Reference proteome</keyword>
<dbReference type="AlphaFoldDB" id="A0AAU9XBP3"/>
<name>A0AAU9XBP3_9CNID</name>
<accession>A0AAU9XBP3</accession>